<dbReference type="Gene3D" id="3.40.30.10">
    <property type="entry name" value="Glutaredoxin"/>
    <property type="match status" value="1"/>
</dbReference>
<dbReference type="SUPFAM" id="SSF52833">
    <property type="entry name" value="Thioredoxin-like"/>
    <property type="match status" value="1"/>
</dbReference>
<dbReference type="AlphaFoldDB" id="A0A645FUV7"/>
<organism evidence="2">
    <name type="scientific">bioreactor metagenome</name>
    <dbReference type="NCBI Taxonomy" id="1076179"/>
    <lineage>
        <taxon>unclassified sequences</taxon>
        <taxon>metagenomes</taxon>
        <taxon>ecological metagenomes</taxon>
    </lineage>
</organism>
<dbReference type="EMBL" id="VSSQ01065539">
    <property type="protein sequence ID" value="MPN18255.1"/>
    <property type="molecule type" value="Genomic_DNA"/>
</dbReference>
<evidence type="ECO:0000259" key="1">
    <source>
        <dbReference type="Pfam" id="PF01323"/>
    </source>
</evidence>
<feature type="domain" description="DSBA-like thioredoxin" evidence="1">
    <location>
        <begin position="9"/>
        <end position="87"/>
    </location>
</feature>
<proteinExistence type="predicted"/>
<sequence length="92" mass="9691">MNEGSMYSGTGTTITDDTILGYAAEAGANRNSVQTCLTSGEMTDKIKEHQNIAQEAGINGTPNTIILSKKGNQVIPGAYPIEDVEAMIDSLL</sequence>
<protein>
    <recommendedName>
        <fullName evidence="1">DSBA-like thioredoxin domain-containing protein</fullName>
    </recommendedName>
</protein>
<dbReference type="GO" id="GO:0016491">
    <property type="term" value="F:oxidoreductase activity"/>
    <property type="evidence" value="ECO:0007669"/>
    <property type="project" value="InterPro"/>
</dbReference>
<evidence type="ECO:0000313" key="2">
    <source>
        <dbReference type="EMBL" id="MPN18255.1"/>
    </source>
</evidence>
<gene>
    <name evidence="2" type="ORF">SDC9_165614</name>
</gene>
<accession>A0A645FUV7</accession>
<name>A0A645FUV7_9ZZZZ</name>
<dbReference type="InterPro" id="IPR001853">
    <property type="entry name" value="DSBA-like_thioredoxin_dom"/>
</dbReference>
<comment type="caution">
    <text evidence="2">The sequence shown here is derived from an EMBL/GenBank/DDBJ whole genome shotgun (WGS) entry which is preliminary data.</text>
</comment>
<reference evidence="2" key="1">
    <citation type="submission" date="2019-08" db="EMBL/GenBank/DDBJ databases">
        <authorList>
            <person name="Kucharzyk K."/>
            <person name="Murdoch R.W."/>
            <person name="Higgins S."/>
            <person name="Loffler F."/>
        </authorList>
    </citation>
    <scope>NUCLEOTIDE SEQUENCE</scope>
</reference>
<dbReference type="Pfam" id="PF01323">
    <property type="entry name" value="DSBA"/>
    <property type="match status" value="1"/>
</dbReference>
<dbReference type="InterPro" id="IPR036249">
    <property type="entry name" value="Thioredoxin-like_sf"/>
</dbReference>